<dbReference type="InterPro" id="IPR036691">
    <property type="entry name" value="Endo/exonu/phosph_ase_sf"/>
</dbReference>
<dbReference type="InterPro" id="IPR026960">
    <property type="entry name" value="RVT-Znf"/>
</dbReference>
<dbReference type="InterPro" id="IPR000477">
    <property type="entry name" value="RT_dom"/>
</dbReference>
<dbReference type="Pfam" id="PF13966">
    <property type="entry name" value="zf-RVT"/>
    <property type="match status" value="1"/>
</dbReference>
<dbReference type="OrthoDB" id="6150687at2759"/>
<dbReference type="Proteomes" id="UP000242715">
    <property type="component" value="Unassembled WGS sequence"/>
</dbReference>
<dbReference type="PROSITE" id="PS50878">
    <property type="entry name" value="RT_POL"/>
    <property type="match status" value="1"/>
</dbReference>
<sequence>MYYGVMVGSLSLERSFMWQMFTRPATMGLSKGYGRRSVCVCGDFNAGKHVDERRSSRGESRSLDHIPFNRFIDDNNLIDLPLSGRKFTWFKGDGLSMSCLDRFLLSEEWCLAWPNCTHTARLRGLSDHCSLVLSANEDDWGPRPLRMLKCWRDVPGYQAFVKDKWKELQVDGWGGYVLKEKLRRIKTTLKDWHTTHTQNLPSRIDSLKDRLSILDQKGEEEALSEAELAKLHGVSSDIHSLSRLHASISWQQSRSLWLKEGDANSKYFHLVLAGRCRGNAITVLQADGVTLKGVYPIRQAVFSHFASHFKAISMDRPGVDNLQFKRLNQIESSSLITPFSEAEVKSAVWDCYSFKSPGPDGLTKGINSTFIALIPKIDSLQRLNDFRPISLVGSLYKILAKVLANRLRLVIDSVISESQTAFVKDRQILDGILIANEAVDEARKSKKELMLFKVDFEKAYDSVDWGYLEDVMGRMFFPTLWRKWIKECVCTATASVLVNGNPTEEFPLGRGLRQGDPLSPFLFLLAAEGLNVLMEAAVARNLFTGYSISERDPISVSHLQFVDNTLLLGVKSWANVRALRAILVLFETMSGLKVNFHKSMLVGVNIPESWLDEAAYALCCKVGNISFLYLGLLIGGDPRRLGFREPVLARLKNRLSGWKSRFLSFGGRLVLLKSVLQSLPVYALSFFKAPTGIISSIDSIFIKKKFGEGVEDSRKIPWINWKSICLRKEGGGLGVRQMREFNLALLGKWCWRMLVGREGLWFRVLVARYGMERGRIRDGGRRGSTWWREIACIQSSSELGSSWFGEQRFGRLFDLVENKRRTVAEMFSLGWGWMGKRGNGGGSCGTGLQIGGSGSLTKMKVSLKVSILAWRLLRDRLPTKVNLVTRDILSPADHFCISGCGEAESALHIFFSCNTFGSLWTLVCSWIGTTPMQYTSIRDHFVQFTCSACGSRQRRSFMQLIWVV</sequence>
<name>A0A2Z6N353_TRISU</name>
<proteinExistence type="predicted"/>
<dbReference type="AlphaFoldDB" id="A0A2Z6N353"/>
<organism evidence="2 3">
    <name type="scientific">Trifolium subterraneum</name>
    <name type="common">Subterranean clover</name>
    <dbReference type="NCBI Taxonomy" id="3900"/>
    <lineage>
        <taxon>Eukaryota</taxon>
        <taxon>Viridiplantae</taxon>
        <taxon>Streptophyta</taxon>
        <taxon>Embryophyta</taxon>
        <taxon>Tracheophyta</taxon>
        <taxon>Spermatophyta</taxon>
        <taxon>Magnoliopsida</taxon>
        <taxon>eudicotyledons</taxon>
        <taxon>Gunneridae</taxon>
        <taxon>Pentapetalae</taxon>
        <taxon>rosids</taxon>
        <taxon>fabids</taxon>
        <taxon>Fabales</taxon>
        <taxon>Fabaceae</taxon>
        <taxon>Papilionoideae</taxon>
        <taxon>50 kb inversion clade</taxon>
        <taxon>NPAAA clade</taxon>
        <taxon>Hologalegina</taxon>
        <taxon>IRL clade</taxon>
        <taxon>Trifolieae</taxon>
        <taxon>Trifolium</taxon>
    </lineage>
</organism>
<dbReference type="SUPFAM" id="SSF56672">
    <property type="entry name" value="DNA/RNA polymerases"/>
    <property type="match status" value="1"/>
</dbReference>
<dbReference type="PANTHER" id="PTHR33116:SF78">
    <property type="entry name" value="OS12G0587133 PROTEIN"/>
    <property type="match status" value="1"/>
</dbReference>
<dbReference type="CDD" id="cd01650">
    <property type="entry name" value="RT_nLTR_like"/>
    <property type="match status" value="1"/>
</dbReference>
<evidence type="ECO:0000313" key="3">
    <source>
        <dbReference type="Proteomes" id="UP000242715"/>
    </source>
</evidence>
<dbReference type="Gene3D" id="3.60.10.10">
    <property type="entry name" value="Endonuclease/exonuclease/phosphatase"/>
    <property type="match status" value="1"/>
</dbReference>
<keyword evidence="3" id="KW-1185">Reference proteome</keyword>
<protein>
    <recommendedName>
        <fullName evidence="1">Reverse transcriptase domain-containing protein</fullName>
    </recommendedName>
</protein>
<dbReference type="SUPFAM" id="SSF56219">
    <property type="entry name" value="DNase I-like"/>
    <property type="match status" value="1"/>
</dbReference>
<gene>
    <name evidence="2" type="ORF">TSUD_19380</name>
</gene>
<reference evidence="3" key="1">
    <citation type="journal article" date="2017" name="Front. Plant Sci.">
        <title>Climate Clever Clovers: New Paradigm to Reduce the Environmental Footprint of Ruminants by Breeding Low Methanogenic Forages Utilizing Haplotype Variation.</title>
        <authorList>
            <person name="Kaur P."/>
            <person name="Appels R."/>
            <person name="Bayer P.E."/>
            <person name="Keeble-Gagnere G."/>
            <person name="Wang J."/>
            <person name="Hirakawa H."/>
            <person name="Shirasawa K."/>
            <person name="Vercoe P."/>
            <person name="Stefanova K."/>
            <person name="Durmic Z."/>
            <person name="Nichols P."/>
            <person name="Revell C."/>
            <person name="Isobe S.N."/>
            <person name="Edwards D."/>
            <person name="Erskine W."/>
        </authorList>
    </citation>
    <scope>NUCLEOTIDE SEQUENCE [LARGE SCALE GENOMIC DNA]</scope>
    <source>
        <strain evidence="3">cv. Daliak</strain>
    </source>
</reference>
<accession>A0A2Z6N353</accession>
<dbReference type="EMBL" id="DF973453">
    <property type="protein sequence ID" value="GAU31392.1"/>
    <property type="molecule type" value="Genomic_DNA"/>
</dbReference>
<dbReference type="PANTHER" id="PTHR33116">
    <property type="entry name" value="REVERSE TRANSCRIPTASE ZINC-BINDING DOMAIN-CONTAINING PROTEIN-RELATED-RELATED"/>
    <property type="match status" value="1"/>
</dbReference>
<evidence type="ECO:0000259" key="1">
    <source>
        <dbReference type="PROSITE" id="PS50878"/>
    </source>
</evidence>
<feature type="domain" description="Reverse transcriptase" evidence="1">
    <location>
        <begin position="355"/>
        <end position="634"/>
    </location>
</feature>
<evidence type="ECO:0000313" key="2">
    <source>
        <dbReference type="EMBL" id="GAU31392.1"/>
    </source>
</evidence>
<dbReference type="Pfam" id="PF00078">
    <property type="entry name" value="RVT_1"/>
    <property type="match status" value="1"/>
</dbReference>
<dbReference type="InterPro" id="IPR043502">
    <property type="entry name" value="DNA/RNA_pol_sf"/>
</dbReference>